<dbReference type="PANTHER" id="PTHR43569">
    <property type="entry name" value="AMIDOHYDROLASE"/>
    <property type="match status" value="1"/>
</dbReference>
<protein>
    <submittedName>
        <fullName evidence="3">Amidohydrolase family protein</fullName>
    </submittedName>
</protein>
<sequence>MGRVDAHLHIWQRPVEYSWLSDELAPINRSISAAEARAASKRFGCERAVLVQAADTDADTEFMLALAERHDWIVGVVGWVPIEKPDAVRARLAELAGRPLVGIRALVHDQPDAQLLDAEPVRESLRVIAGHGLAFDVPDAYPHQLPAATRLARDLPELTVVLDHMGKPPAADREGWEAAVRAFAALPNTAAKLSGLHHGGKALPAHAQRQVWDLGLEHFGPARLMLGSDFPMPLLGDGIEVLADASEELLAALTAAEREAIELATATRIYGLEASRPRA</sequence>
<comment type="similarity">
    <text evidence="1">Belongs to the metallo-dependent hydrolases superfamily.</text>
</comment>
<dbReference type="PANTHER" id="PTHR43569:SF2">
    <property type="entry name" value="AMIDOHYDROLASE-RELATED DOMAIN-CONTAINING PROTEIN"/>
    <property type="match status" value="1"/>
</dbReference>
<evidence type="ECO:0000256" key="1">
    <source>
        <dbReference type="ARBA" id="ARBA00038310"/>
    </source>
</evidence>
<gene>
    <name evidence="3" type="ORF">H9830_05900</name>
</gene>
<organism evidence="3 4">
    <name type="scientific">Candidatus Agrococcus pullicola</name>
    <dbReference type="NCBI Taxonomy" id="2838429"/>
    <lineage>
        <taxon>Bacteria</taxon>
        <taxon>Bacillati</taxon>
        <taxon>Actinomycetota</taxon>
        <taxon>Actinomycetes</taxon>
        <taxon>Micrococcales</taxon>
        <taxon>Microbacteriaceae</taxon>
        <taxon>Agrococcus</taxon>
    </lineage>
</organism>
<reference evidence="3" key="2">
    <citation type="submission" date="2021-04" db="EMBL/GenBank/DDBJ databases">
        <authorList>
            <person name="Gilroy R."/>
        </authorList>
    </citation>
    <scope>NUCLEOTIDE SEQUENCE</scope>
    <source>
        <strain evidence="3">ChiGjej1B1-98</strain>
    </source>
</reference>
<comment type="caution">
    <text evidence="3">The sequence shown here is derived from an EMBL/GenBank/DDBJ whole genome shotgun (WGS) entry which is preliminary data.</text>
</comment>
<dbReference type="InterPro" id="IPR006680">
    <property type="entry name" value="Amidohydro-rel"/>
</dbReference>
<accession>A0A9D2C9G4</accession>
<evidence type="ECO:0000313" key="4">
    <source>
        <dbReference type="Proteomes" id="UP000824005"/>
    </source>
</evidence>
<reference evidence="3" key="1">
    <citation type="journal article" date="2021" name="PeerJ">
        <title>Extensive microbial diversity within the chicken gut microbiome revealed by metagenomics and culture.</title>
        <authorList>
            <person name="Gilroy R."/>
            <person name="Ravi A."/>
            <person name="Getino M."/>
            <person name="Pursley I."/>
            <person name="Horton D.L."/>
            <person name="Alikhan N.F."/>
            <person name="Baker D."/>
            <person name="Gharbi K."/>
            <person name="Hall N."/>
            <person name="Watson M."/>
            <person name="Adriaenssens E.M."/>
            <person name="Foster-Nyarko E."/>
            <person name="Jarju S."/>
            <person name="Secka A."/>
            <person name="Antonio M."/>
            <person name="Oren A."/>
            <person name="Chaudhuri R.R."/>
            <person name="La Ragione R."/>
            <person name="Hildebrand F."/>
            <person name="Pallen M.J."/>
        </authorList>
    </citation>
    <scope>NUCLEOTIDE SEQUENCE</scope>
    <source>
        <strain evidence="3">ChiGjej1B1-98</strain>
    </source>
</reference>
<name>A0A9D2C9G4_9MICO</name>
<proteinExistence type="inferred from homology"/>
<dbReference type="Pfam" id="PF04909">
    <property type="entry name" value="Amidohydro_2"/>
    <property type="match status" value="1"/>
</dbReference>
<evidence type="ECO:0000259" key="2">
    <source>
        <dbReference type="Pfam" id="PF04909"/>
    </source>
</evidence>
<dbReference type="Proteomes" id="UP000824005">
    <property type="component" value="Unassembled WGS sequence"/>
</dbReference>
<dbReference type="EMBL" id="DXDC01000173">
    <property type="protein sequence ID" value="HIY65794.1"/>
    <property type="molecule type" value="Genomic_DNA"/>
</dbReference>
<dbReference type="InterPro" id="IPR032466">
    <property type="entry name" value="Metal_Hydrolase"/>
</dbReference>
<dbReference type="SUPFAM" id="SSF51556">
    <property type="entry name" value="Metallo-dependent hydrolases"/>
    <property type="match status" value="1"/>
</dbReference>
<dbReference type="AlphaFoldDB" id="A0A9D2C9G4"/>
<feature type="domain" description="Amidohydrolase-related" evidence="2">
    <location>
        <begin position="4"/>
        <end position="272"/>
    </location>
</feature>
<dbReference type="InterPro" id="IPR052350">
    <property type="entry name" value="Metallo-dep_Lactonases"/>
</dbReference>
<dbReference type="GO" id="GO:0016787">
    <property type="term" value="F:hydrolase activity"/>
    <property type="evidence" value="ECO:0007669"/>
    <property type="project" value="InterPro"/>
</dbReference>
<evidence type="ECO:0000313" key="3">
    <source>
        <dbReference type="EMBL" id="HIY65794.1"/>
    </source>
</evidence>
<dbReference type="Gene3D" id="3.20.20.140">
    <property type="entry name" value="Metal-dependent hydrolases"/>
    <property type="match status" value="1"/>
</dbReference>